<dbReference type="Pfam" id="PF00440">
    <property type="entry name" value="TetR_N"/>
    <property type="match status" value="1"/>
</dbReference>
<dbReference type="EMBL" id="WEGI01000002">
    <property type="protein sequence ID" value="MQY25357.1"/>
    <property type="molecule type" value="Genomic_DNA"/>
</dbReference>
<dbReference type="SUPFAM" id="SSF46689">
    <property type="entry name" value="Homeodomain-like"/>
    <property type="match status" value="1"/>
</dbReference>
<dbReference type="Proteomes" id="UP000431401">
    <property type="component" value="Unassembled WGS sequence"/>
</dbReference>
<dbReference type="Gene3D" id="1.10.357.10">
    <property type="entry name" value="Tetracycline Repressor, domain 2"/>
    <property type="match status" value="1"/>
</dbReference>
<evidence type="ECO:0000313" key="5">
    <source>
        <dbReference type="Proteomes" id="UP000431401"/>
    </source>
</evidence>
<keyword evidence="5" id="KW-1185">Reference proteome</keyword>
<dbReference type="PANTHER" id="PTHR30055">
    <property type="entry name" value="HTH-TYPE TRANSCRIPTIONAL REGULATOR RUTR"/>
    <property type="match status" value="1"/>
</dbReference>
<dbReference type="GO" id="GO:0000976">
    <property type="term" value="F:transcription cis-regulatory region binding"/>
    <property type="evidence" value="ECO:0007669"/>
    <property type="project" value="TreeGrafter"/>
</dbReference>
<evidence type="ECO:0000256" key="2">
    <source>
        <dbReference type="PROSITE-ProRule" id="PRU00335"/>
    </source>
</evidence>
<accession>A0A7K0DI75</accession>
<protein>
    <recommendedName>
        <fullName evidence="3">HTH tetR-type domain-containing protein</fullName>
    </recommendedName>
</protein>
<dbReference type="PRINTS" id="PR00455">
    <property type="entry name" value="HTHTETR"/>
</dbReference>
<keyword evidence="1 2" id="KW-0238">DNA-binding</keyword>
<dbReference type="InterPro" id="IPR001647">
    <property type="entry name" value="HTH_TetR"/>
</dbReference>
<organism evidence="4 5">
    <name type="scientific">Nocardia aurantia</name>
    <dbReference type="NCBI Taxonomy" id="2585199"/>
    <lineage>
        <taxon>Bacteria</taxon>
        <taxon>Bacillati</taxon>
        <taxon>Actinomycetota</taxon>
        <taxon>Actinomycetes</taxon>
        <taxon>Mycobacteriales</taxon>
        <taxon>Nocardiaceae</taxon>
        <taxon>Nocardia</taxon>
    </lineage>
</organism>
<feature type="DNA-binding region" description="H-T-H motif" evidence="2">
    <location>
        <begin position="68"/>
        <end position="87"/>
    </location>
</feature>
<dbReference type="GO" id="GO:0003700">
    <property type="term" value="F:DNA-binding transcription factor activity"/>
    <property type="evidence" value="ECO:0007669"/>
    <property type="project" value="TreeGrafter"/>
</dbReference>
<gene>
    <name evidence="4" type="ORF">NRB56_09130</name>
</gene>
<sequence>MDAGSGIPGDGSRHTRWQDLIADIGRPGSEKEDEMAAPRTRLTAGERSEQVLTAAVVAFAESGYAATKTDEIARLAGVSQPYVIRLFGSKQQLFVESVQRACDRVEEIFRTAAADVGPDASPEDRLHSLGAAYDVFLTERELLMLLLHGFAASGDPVIGDRTRDRFGRIYRLVRDLTGASAEEARDFMAKGMLLTVLAAMQVLGPGARVCDWATELLENLVDE</sequence>
<evidence type="ECO:0000256" key="1">
    <source>
        <dbReference type="ARBA" id="ARBA00023125"/>
    </source>
</evidence>
<evidence type="ECO:0000259" key="3">
    <source>
        <dbReference type="PROSITE" id="PS50977"/>
    </source>
</evidence>
<dbReference type="AlphaFoldDB" id="A0A7K0DI75"/>
<dbReference type="PANTHER" id="PTHR30055:SF146">
    <property type="entry name" value="HTH-TYPE TRANSCRIPTIONAL DUAL REGULATOR CECR"/>
    <property type="match status" value="1"/>
</dbReference>
<dbReference type="InterPro" id="IPR009057">
    <property type="entry name" value="Homeodomain-like_sf"/>
</dbReference>
<evidence type="ECO:0000313" key="4">
    <source>
        <dbReference type="EMBL" id="MQY25357.1"/>
    </source>
</evidence>
<comment type="caution">
    <text evidence="4">The sequence shown here is derived from an EMBL/GenBank/DDBJ whole genome shotgun (WGS) entry which is preliminary data.</text>
</comment>
<name>A0A7K0DI75_9NOCA</name>
<dbReference type="InterPro" id="IPR050109">
    <property type="entry name" value="HTH-type_TetR-like_transc_reg"/>
</dbReference>
<proteinExistence type="predicted"/>
<dbReference type="PROSITE" id="PS50977">
    <property type="entry name" value="HTH_TETR_2"/>
    <property type="match status" value="1"/>
</dbReference>
<feature type="domain" description="HTH tetR-type" evidence="3">
    <location>
        <begin position="45"/>
        <end position="105"/>
    </location>
</feature>
<reference evidence="4 5" key="1">
    <citation type="submission" date="2019-10" db="EMBL/GenBank/DDBJ databases">
        <title>Nocardia macrotermitis sp. nov. and Nocardia aurantia sp. nov., isolated from the gut of fungus growing-termite Macrotermes natalensis.</title>
        <authorList>
            <person name="Benndorf R."/>
            <person name="Schwitalla J."/>
            <person name="Martin K."/>
            <person name="De Beer W."/>
            <person name="Kaster A.-K."/>
            <person name="Vollmers J."/>
            <person name="Poulsen M."/>
            <person name="Beemelmanns C."/>
        </authorList>
    </citation>
    <scope>NUCLEOTIDE SEQUENCE [LARGE SCALE GENOMIC DNA]</scope>
    <source>
        <strain evidence="4 5">RB56</strain>
    </source>
</reference>